<dbReference type="VEuPathDB" id="FungiDB:ACJ73_10211"/>
<comment type="caution">
    <text evidence="2">The sequence shown here is derived from an EMBL/GenBank/DDBJ whole genome shotgun (WGS) entry which is preliminary data.</text>
</comment>
<accession>A0A1J9P155</accession>
<dbReference type="Proteomes" id="UP000242791">
    <property type="component" value="Unassembled WGS sequence"/>
</dbReference>
<feature type="region of interest" description="Disordered" evidence="1">
    <location>
        <begin position="13"/>
        <end position="44"/>
    </location>
</feature>
<evidence type="ECO:0000313" key="3">
    <source>
        <dbReference type="Proteomes" id="UP000242791"/>
    </source>
</evidence>
<organism evidence="2 3">
    <name type="scientific">Blastomyces percursus</name>
    <dbReference type="NCBI Taxonomy" id="1658174"/>
    <lineage>
        <taxon>Eukaryota</taxon>
        <taxon>Fungi</taxon>
        <taxon>Dikarya</taxon>
        <taxon>Ascomycota</taxon>
        <taxon>Pezizomycotina</taxon>
        <taxon>Eurotiomycetes</taxon>
        <taxon>Eurotiomycetidae</taxon>
        <taxon>Onygenales</taxon>
        <taxon>Ajellomycetaceae</taxon>
        <taxon>Blastomyces</taxon>
    </lineage>
</organism>
<protein>
    <submittedName>
        <fullName evidence="2">Uncharacterized protein</fullName>
    </submittedName>
</protein>
<proteinExistence type="predicted"/>
<evidence type="ECO:0000313" key="2">
    <source>
        <dbReference type="EMBL" id="OJD09578.1"/>
    </source>
</evidence>
<gene>
    <name evidence="2" type="ORF">ACJ73_10211</name>
</gene>
<dbReference type="AlphaFoldDB" id="A0A1J9P155"/>
<sequence length="44" mass="4630">MPFNLCAIVSASKSTAHSGSMSNPMKRATTTKQLSETAARTMQG</sequence>
<keyword evidence="3" id="KW-1185">Reference proteome</keyword>
<evidence type="ECO:0000256" key="1">
    <source>
        <dbReference type="SAM" id="MobiDB-lite"/>
    </source>
</evidence>
<dbReference type="EMBL" id="LGTZ01003536">
    <property type="protein sequence ID" value="OJD09578.1"/>
    <property type="molecule type" value="Genomic_DNA"/>
</dbReference>
<reference evidence="2 3" key="1">
    <citation type="submission" date="2015-08" db="EMBL/GenBank/DDBJ databases">
        <title>Emmonsia species relationships and genome sequence.</title>
        <authorList>
            <person name="Cuomo C.A."/>
            <person name="Schwartz I.S."/>
            <person name="Kenyon C."/>
            <person name="De Hoog G.S."/>
            <person name="Govender N.P."/>
            <person name="Botha A."/>
            <person name="Moreno L."/>
            <person name="De Vries M."/>
            <person name="Munoz J.F."/>
            <person name="Stielow J.B."/>
        </authorList>
    </citation>
    <scope>NUCLEOTIDE SEQUENCE [LARGE SCALE GENOMIC DNA]</scope>
    <source>
        <strain evidence="2 3">EI222</strain>
    </source>
</reference>
<name>A0A1J9P155_9EURO</name>